<proteinExistence type="predicted"/>
<evidence type="ECO:0000256" key="1">
    <source>
        <dbReference type="SAM" id="SignalP"/>
    </source>
</evidence>
<dbReference type="InterPro" id="IPR024079">
    <property type="entry name" value="MetalloPept_cat_dom_sf"/>
</dbReference>
<dbReference type="EMBL" id="OZ035826">
    <property type="protein sequence ID" value="CAL1604795.1"/>
    <property type="molecule type" value="Genomic_DNA"/>
</dbReference>
<organism evidence="2 3">
    <name type="scientific">Knipowitschia caucasica</name>
    <name type="common">Caucasian dwarf goby</name>
    <name type="synonym">Pomatoschistus caucasicus</name>
    <dbReference type="NCBI Taxonomy" id="637954"/>
    <lineage>
        <taxon>Eukaryota</taxon>
        <taxon>Metazoa</taxon>
        <taxon>Chordata</taxon>
        <taxon>Craniata</taxon>
        <taxon>Vertebrata</taxon>
        <taxon>Euteleostomi</taxon>
        <taxon>Actinopterygii</taxon>
        <taxon>Neopterygii</taxon>
        <taxon>Teleostei</taxon>
        <taxon>Neoteleostei</taxon>
        <taxon>Acanthomorphata</taxon>
        <taxon>Gobiaria</taxon>
        <taxon>Gobiiformes</taxon>
        <taxon>Gobioidei</taxon>
        <taxon>Gobiidae</taxon>
        <taxon>Gobiinae</taxon>
        <taxon>Knipowitschia</taxon>
    </lineage>
</organism>
<dbReference type="Gene3D" id="3.40.390.10">
    <property type="entry name" value="Collagenase (Catalytic Domain)"/>
    <property type="match status" value="1"/>
</dbReference>
<dbReference type="GO" id="GO:0008237">
    <property type="term" value="F:metallopeptidase activity"/>
    <property type="evidence" value="ECO:0007669"/>
    <property type="project" value="InterPro"/>
</dbReference>
<evidence type="ECO:0000313" key="2">
    <source>
        <dbReference type="EMBL" id="CAL1604795.1"/>
    </source>
</evidence>
<feature type="chain" id="PRO_5043348702" evidence="1">
    <location>
        <begin position="21"/>
        <end position="87"/>
    </location>
</feature>
<feature type="signal peptide" evidence="1">
    <location>
        <begin position="1"/>
        <end position="20"/>
    </location>
</feature>
<dbReference type="SUPFAM" id="SSF55486">
    <property type="entry name" value="Metalloproteases ('zincins'), catalytic domain"/>
    <property type="match status" value="1"/>
</dbReference>
<protein>
    <submittedName>
        <fullName evidence="2">Uncharacterized protein</fullName>
    </submittedName>
</protein>
<gene>
    <name evidence="2" type="ORF">KC01_LOCUS32250</name>
</gene>
<keyword evidence="1" id="KW-0732">Signal</keyword>
<name>A0AAV2LTP5_KNICA</name>
<accession>A0AAV2LTP5</accession>
<dbReference type="Proteomes" id="UP001497482">
    <property type="component" value="Chromosome 4"/>
</dbReference>
<reference evidence="2 3" key="1">
    <citation type="submission" date="2024-04" db="EMBL/GenBank/DDBJ databases">
        <authorList>
            <person name="Waldvogel A.-M."/>
            <person name="Schoenle A."/>
        </authorList>
    </citation>
    <scope>NUCLEOTIDE SEQUENCE [LARGE SCALE GENOMIC DNA]</scope>
</reference>
<dbReference type="AlphaFoldDB" id="A0AAV2LTP5"/>
<sequence>MTSCRFSVLALLLLSAYCWAEEVRGMEHNFRKIATLNQGTSYDYGSVMQYHSSWFTSEAPEPSPLSRTTLEQIWNQQRPDLHHSDLL</sequence>
<evidence type="ECO:0000313" key="3">
    <source>
        <dbReference type="Proteomes" id="UP001497482"/>
    </source>
</evidence>
<keyword evidence="3" id="KW-1185">Reference proteome</keyword>